<proteinExistence type="predicted"/>
<dbReference type="EMBL" id="JACDUI010000001">
    <property type="protein sequence ID" value="MBA2840316.1"/>
    <property type="molecule type" value="Genomic_DNA"/>
</dbReference>
<dbReference type="InterPro" id="IPR002831">
    <property type="entry name" value="Tscrpt_reg_TrmB_N"/>
</dbReference>
<dbReference type="Proteomes" id="UP000568063">
    <property type="component" value="Unassembled WGS sequence"/>
</dbReference>
<dbReference type="PANTHER" id="PTHR34293:SF1">
    <property type="entry name" value="HTH-TYPE TRANSCRIPTIONAL REGULATOR TRMBL2"/>
    <property type="match status" value="1"/>
</dbReference>
<dbReference type="SUPFAM" id="SSF46785">
    <property type="entry name" value="Winged helix' DNA-binding domain"/>
    <property type="match status" value="1"/>
</dbReference>
<dbReference type="InterPro" id="IPR011991">
    <property type="entry name" value="ArsR-like_HTH"/>
</dbReference>
<accession>A0A2L1C876</accession>
<dbReference type="EMBL" id="CP026606">
    <property type="protein sequence ID" value="AVB75503.1"/>
    <property type="molecule type" value="Genomic_DNA"/>
</dbReference>
<dbReference type="RefSeq" id="WP_104837185.1">
    <property type="nucleotide sequence ID" value="NZ_CP026606.1"/>
</dbReference>
<evidence type="ECO:0000313" key="3">
    <source>
        <dbReference type="EMBL" id="MBA2840316.1"/>
    </source>
</evidence>
<dbReference type="Proteomes" id="UP000522365">
    <property type="component" value="Unassembled WGS sequence"/>
</dbReference>
<evidence type="ECO:0000313" key="10">
    <source>
        <dbReference type="Proteomes" id="UP000522365"/>
    </source>
</evidence>
<protein>
    <submittedName>
        <fullName evidence="3">Putative transcriptional regulator</fullName>
    </submittedName>
    <submittedName>
        <fullName evidence="2">Sugar-specific transcriptional regulator TrmB</fullName>
    </submittedName>
</protein>
<dbReference type="InterPro" id="IPR051797">
    <property type="entry name" value="TrmB-like"/>
</dbReference>
<dbReference type="Gene3D" id="1.10.10.10">
    <property type="entry name" value="Winged helix-like DNA-binding domain superfamily/Winged helix DNA-binding domain"/>
    <property type="match status" value="1"/>
</dbReference>
<reference evidence="2" key="2">
    <citation type="submission" date="2018-02" db="EMBL/GenBank/DDBJ databases">
        <title>Complete genome sequence of the Methanococcus maripaludis type strain JJ (DSM 2067), a model for selenoprotein synthesis in Archaea.</title>
        <authorList>
            <person name="Poehlein A."/>
            <person name="Heym D."/>
            <person name="Quitzke V."/>
            <person name="Fersch J."/>
            <person name="Daniel R."/>
            <person name="Rother M."/>
        </authorList>
    </citation>
    <scope>NUCLEOTIDE SEQUENCE [LARGE SCALE GENOMIC DNA]</scope>
    <source>
        <strain evidence="2">DSM 2067</strain>
    </source>
</reference>
<dbReference type="Proteomes" id="UP000239462">
    <property type="component" value="Chromosome"/>
</dbReference>
<dbReference type="PANTHER" id="PTHR34293">
    <property type="entry name" value="HTH-TYPE TRANSCRIPTIONAL REGULATOR TRMBL2"/>
    <property type="match status" value="1"/>
</dbReference>
<feature type="domain" description="Transcription regulator TrmB N-terminal" evidence="1">
    <location>
        <begin position="22"/>
        <end position="92"/>
    </location>
</feature>
<evidence type="ECO:0000313" key="12">
    <source>
        <dbReference type="Proteomes" id="UP000567099"/>
    </source>
</evidence>
<evidence type="ECO:0000313" key="7">
    <source>
        <dbReference type="EMBL" id="MBA2868669.1"/>
    </source>
</evidence>
<evidence type="ECO:0000313" key="15">
    <source>
        <dbReference type="Proteomes" id="UP000590564"/>
    </source>
</evidence>
<gene>
    <name evidence="3" type="ORF">HNP87_000828</name>
    <name evidence="4" type="ORF">HNP89_000860</name>
    <name evidence="5" type="ORF">HNP91_000823</name>
    <name evidence="6" type="ORF">HNP94_000828</name>
    <name evidence="7" type="ORF">HNP95_000828</name>
    <name evidence="8" type="ORF">HNP96_000187</name>
    <name evidence="2" type="ORF">MMJJ_00840</name>
</gene>
<name>A0A2L1C876_METMI</name>
<dbReference type="EMBL" id="JACDUP010000001">
    <property type="protein sequence ID" value="MBA2868669.1"/>
    <property type="molecule type" value="Genomic_DNA"/>
</dbReference>
<dbReference type="GeneID" id="36101180"/>
<evidence type="ECO:0000313" key="8">
    <source>
        <dbReference type="EMBL" id="MBB6496166.1"/>
    </source>
</evidence>
<dbReference type="Proteomes" id="UP000571751">
    <property type="component" value="Unassembled WGS sequence"/>
</dbReference>
<evidence type="ECO:0000313" key="13">
    <source>
        <dbReference type="Proteomes" id="UP000568063"/>
    </source>
</evidence>
<dbReference type="KEGG" id="mmad:MMJJ_00840"/>
<evidence type="ECO:0000313" key="6">
    <source>
        <dbReference type="EMBL" id="MBA2863828.1"/>
    </source>
</evidence>
<organism evidence="2 9">
    <name type="scientific">Methanococcus maripaludis</name>
    <name type="common">Methanococcus deltae</name>
    <dbReference type="NCBI Taxonomy" id="39152"/>
    <lineage>
        <taxon>Archaea</taxon>
        <taxon>Methanobacteriati</taxon>
        <taxon>Methanobacteriota</taxon>
        <taxon>Methanomada group</taxon>
        <taxon>Methanococci</taxon>
        <taxon>Methanococcales</taxon>
        <taxon>Methanococcaceae</taxon>
        <taxon>Methanococcus</taxon>
    </lineage>
</organism>
<dbReference type="EMBL" id="JACDUM010000001">
    <property type="protein sequence ID" value="MBA2860028.1"/>
    <property type="molecule type" value="Genomic_DNA"/>
</dbReference>
<dbReference type="Proteomes" id="UP000563838">
    <property type="component" value="Unassembled WGS sequence"/>
</dbReference>
<evidence type="ECO:0000313" key="5">
    <source>
        <dbReference type="EMBL" id="MBA2860028.1"/>
    </source>
</evidence>
<dbReference type="EMBL" id="JACDUO010000001">
    <property type="protein sequence ID" value="MBA2863828.1"/>
    <property type="molecule type" value="Genomic_DNA"/>
</dbReference>
<dbReference type="InterPro" id="IPR036388">
    <property type="entry name" value="WH-like_DNA-bd_sf"/>
</dbReference>
<evidence type="ECO:0000313" key="4">
    <source>
        <dbReference type="EMBL" id="MBA2852923.1"/>
    </source>
</evidence>
<reference evidence="9" key="1">
    <citation type="journal article" date="2018" name="Genome Announc.">
        <title>Complete Genome Sequence of the Methanococcus maripaludis Type Strain JJ (DSM 2067), a Model for Selenoprotein Synthesis in Archaea.</title>
        <authorList>
            <person name="Poehlein A."/>
            <person name="Heym D."/>
            <person name="Quitzke V."/>
            <person name="Fersch J."/>
            <person name="Daniel R."/>
            <person name="Rother M."/>
        </authorList>
    </citation>
    <scope>NUCLEOTIDE SEQUENCE [LARGE SCALE GENOMIC DNA]</scope>
    <source>
        <strain evidence="9">DSM 2067</strain>
    </source>
</reference>
<dbReference type="AlphaFoldDB" id="A0A2L1C876"/>
<dbReference type="InterPro" id="IPR036390">
    <property type="entry name" value="WH_DNA-bd_sf"/>
</dbReference>
<dbReference type="EMBL" id="JACDUK010000001">
    <property type="protein sequence ID" value="MBA2852923.1"/>
    <property type="molecule type" value="Genomic_DNA"/>
</dbReference>
<sequence>MSKLVLNMPCNTFTLETIMCCVFGLKAFDVAVYFEILRCKPAKINEIAESLNRERSTIQRSAQSLMNAGLILRKQINIKEGGYYYKYEAVPFLDVKEKIKKTMNDWSRDVCKWVDEIDENDANELINNLI</sequence>
<evidence type="ECO:0000313" key="2">
    <source>
        <dbReference type="EMBL" id="AVB75503.1"/>
    </source>
</evidence>
<dbReference type="EMBL" id="JACHED010000001">
    <property type="protein sequence ID" value="MBB6496166.1"/>
    <property type="molecule type" value="Genomic_DNA"/>
</dbReference>
<evidence type="ECO:0000313" key="9">
    <source>
        <dbReference type="Proteomes" id="UP000239462"/>
    </source>
</evidence>
<evidence type="ECO:0000259" key="1">
    <source>
        <dbReference type="Pfam" id="PF01978"/>
    </source>
</evidence>
<dbReference type="Proteomes" id="UP000590564">
    <property type="component" value="Unassembled WGS sequence"/>
</dbReference>
<dbReference type="CDD" id="cd00090">
    <property type="entry name" value="HTH_ARSR"/>
    <property type="match status" value="1"/>
</dbReference>
<dbReference type="Proteomes" id="UP000567099">
    <property type="component" value="Unassembled WGS sequence"/>
</dbReference>
<evidence type="ECO:0000313" key="14">
    <source>
        <dbReference type="Proteomes" id="UP000571751"/>
    </source>
</evidence>
<evidence type="ECO:0000313" key="11">
    <source>
        <dbReference type="Proteomes" id="UP000563838"/>
    </source>
</evidence>
<dbReference type="Pfam" id="PF01978">
    <property type="entry name" value="TrmB"/>
    <property type="match status" value="1"/>
</dbReference>
<reference evidence="10 11" key="3">
    <citation type="submission" date="2020-07" db="EMBL/GenBank/DDBJ databases">
        <title>Genomic Encyclopedia of Type Strains, Phase IV (KMG-V): Genome sequencing to study the core and pangenomes of soil and plant-associated prokaryotes.</title>
        <authorList>
            <person name="Whitman W."/>
        </authorList>
    </citation>
    <scope>NUCLEOTIDE SEQUENCE [LARGE SCALE GENOMIC DNA]</scope>
    <source>
        <strain evidence="3 11">A4</strain>
        <strain evidence="6 12">C13</strain>
        <strain evidence="7 14">C14</strain>
        <strain evidence="5 13">C9</strain>
        <strain evidence="8 15">D1</strain>
        <strain evidence="4 10">S1</strain>
    </source>
</reference>